<dbReference type="Pfam" id="PF00672">
    <property type="entry name" value="HAMP"/>
    <property type="match status" value="1"/>
</dbReference>
<accession>A0A428MVN0</accession>
<evidence type="ECO:0000256" key="1">
    <source>
        <dbReference type="ARBA" id="ARBA00004651"/>
    </source>
</evidence>
<protein>
    <submittedName>
        <fullName evidence="14">Methyl-accepting chemotaxis protein</fullName>
    </submittedName>
</protein>
<reference evidence="14 15" key="1">
    <citation type="submission" date="2018-10" db="EMBL/GenBank/DDBJ databases">
        <title>Draft genome sequence of Bacillus salarius IM0101, isolated from a hypersaline soil in Inner Mongolia, China.</title>
        <authorList>
            <person name="Yamprayoonswat W."/>
            <person name="Boonvisut S."/>
            <person name="Jumpathong W."/>
            <person name="Sittihan S."/>
            <person name="Ruangsuj P."/>
            <person name="Wanthongcharoen S."/>
            <person name="Thongpramul N."/>
            <person name="Pimmason S."/>
            <person name="Yu B."/>
            <person name="Yasawong M."/>
        </authorList>
    </citation>
    <scope>NUCLEOTIDE SEQUENCE [LARGE SCALE GENOMIC DNA]</scope>
    <source>
        <strain evidence="14 15">IM0101</strain>
    </source>
</reference>
<comment type="subcellular location">
    <subcellularLocation>
        <location evidence="1">Cell membrane</location>
        <topology evidence="1">Multi-pass membrane protein</topology>
    </subcellularLocation>
</comment>
<dbReference type="Gene3D" id="1.10.287.950">
    <property type="entry name" value="Methyl-accepting chemotaxis protein"/>
    <property type="match status" value="1"/>
</dbReference>
<evidence type="ECO:0000256" key="5">
    <source>
        <dbReference type="ARBA" id="ARBA00023136"/>
    </source>
</evidence>
<evidence type="ECO:0000256" key="3">
    <source>
        <dbReference type="ARBA" id="ARBA00022692"/>
    </source>
</evidence>
<comment type="caution">
    <text evidence="14">The sequence shown here is derived from an EMBL/GenBank/DDBJ whole genome shotgun (WGS) entry which is preliminary data.</text>
</comment>
<evidence type="ECO:0000256" key="11">
    <source>
        <dbReference type="SAM" id="Phobius"/>
    </source>
</evidence>
<name>A0A428MVN0_9BACI</name>
<feature type="transmembrane region" description="Helical" evidence="11">
    <location>
        <begin position="7"/>
        <end position="27"/>
    </location>
</feature>
<dbReference type="InterPro" id="IPR033480">
    <property type="entry name" value="sCache_2"/>
</dbReference>
<evidence type="ECO:0000256" key="8">
    <source>
        <dbReference type="PROSITE-ProRule" id="PRU00284"/>
    </source>
</evidence>
<dbReference type="Gene3D" id="6.10.340.10">
    <property type="match status" value="1"/>
</dbReference>
<keyword evidence="15" id="KW-1185">Reference proteome</keyword>
<dbReference type="InterPro" id="IPR003660">
    <property type="entry name" value="HAMP_dom"/>
</dbReference>
<dbReference type="Gene3D" id="3.30.450.20">
    <property type="entry name" value="PAS domain"/>
    <property type="match status" value="1"/>
</dbReference>
<feature type="domain" description="Methyl-accepting transducer" evidence="12">
    <location>
        <begin position="290"/>
        <end position="561"/>
    </location>
</feature>
<dbReference type="GO" id="GO:0007165">
    <property type="term" value="P:signal transduction"/>
    <property type="evidence" value="ECO:0007669"/>
    <property type="project" value="UniProtKB-KW"/>
</dbReference>
<dbReference type="AlphaFoldDB" id="A0A428MVN0"/>
<dbReference type="PRINTS" id="PR00260">
    <property type="entry name" value="CHEMTRNSDUCR"/>
</dbReference>
<comment type="similarity">
    <text evidence="7">Belongs to the methyl-accepting chemotaxis (MCP) protein family.</text>
</comment>
<feature type="region of interest" description="Disordered" evidence="10">
    <location>
        <begin position="305"/>
        <end position="324"/>
    </location>
</feature>
<organism evidence="14 15">
    <name type="scientific">Salibacterium salarium</name>
    <dbReference type="NCBI Taxonomy" id="284579"/>
    <lineage>
        <taxon>Bacteria</taxon>
        <taxon>Bacillati</taxon>
        <taxon>Bacillota</taxon>
        <taxon>Bacilli</taxon>
        <taxon>Bacillales</taxon>
        <taxon>Bacillaceae</taxon>
    </lineage>
</organism>
<sequence length="585" mass="64317">MKLRSRLLIICLILLIVPMVILGIISYQTAERELNDASEVSLENYVGMAMDMTEHMQRAVEEGEMGEAEAKEQIKESILGPSEGEKERSITEDIDLGPNGYFYILDSEGELVAHPNQEGDNIWDSEGEGGDLFIQNVIEKAHAGGGFVNYKWPLPNDPETSEEKIIYAEYNEDWDWVIVAGSYMSDFNEGASHVLEVLLLTLGIAVVIGGVLIFYFANRISKPVEQLSHEVKLVAGGNLSERNLNINRGDEIGALSKEVDNMKASLRSIIHSVSESSQQVSAMSEELNATTGENAKAAEMMAQSVQDVSHQSSQQSSYSDHSSQAMKEIETTVAELHRKTEQTKESTQVANEKTNSGKDMISTLTNEVANLQKLTMKTNGEIQELEQKSDQINDIVSLITDISEQTNLLALNAAIEAARAGENGKGFAVVAEEVRKLAERSNSSASDINQLISEIQDTVKRSAASMNENHQKAETCELRAKETDETFDQIEEAVSSIANDVNMMETSLAAIDEKTEASMKQMEHTKTLSNTTAEEVEQVAGGIEEQNASMEEISASAENLSHVAESMQESISAFRLEDNETKEEE</sequence>
<keyword evidence="6 8" id="KW-0807">Transducer</keyword>
<evidence type="ECO:0000259" key="12">
    <source>
        <dbReference type="PROSITE" id="PS50111"/>
    </source>
</evidence>
<dbReference type="SMART" id="SM01049">
    <property type="entry name" value="Cache_2"/>
    <property type="match status" value="1"/>
</dbReference>
<evidence type="ECO:0000256" key="2">
    <source>
        <dbReference type="ARBA" id="ARBA00022475"/>
    </source>
</evidence>
<keyword evidence="3 11" id="KW-0812">Transmembrane</keyword>
<dbReference type="GO" id="GO:0005886">
    <property type="term" value="C:plasma membrane"/>
    <property type="evidence" value="ECO:0007669"/>
    <property type="project" value="UniProtKB-SubCell"/>
</dbReference>
<dbReference type="SMART" id="SM00304">
    <property type="entry name" value="HAMP"/>
    <property type="match status" value="1"/>
</dbReference>
<evidence type="ECO:0000313" key="15">
    <source>
        <dbReference type="Proteomes" id="UP000275076"/>
    </source>
</evidence>
<dbReference type="RefSeq" id="WP_125560944.1">
    <property type="nucleotide sequence ID" value="NZ_RBVX01000040.1"/>
</dbReference>
<evidence type="ECO:0000256" key="10">
    <source>
        <dbReference type="SAM" id="MobiDB-lite"/>
    </source>
</evidence>
<feature type="transmembrane region" description="Helical" evidence="11">
    <location>
        <begin position="197"/>
        <end position="217"/>
    </location>
</feature>
<evidence type="ECO:0000256" key="6">
    <source>
        <dbReference type="ARBA" id="ARBA00023224"/>
    </source>
</evidence>
<dbReference type="InterPro" id="IPR004090">
    <property type="entry name" value="Chemotax_Me-accpt_rcpt"/>
</dbReference>
<evidence type="ECO:0000259" key="13">
    <source>
        <dbReference type="PROSITE" id="PS50885"/>
    </source>
</evidence>
<evidence type="ECO:0000256" key="4">
    <source>
        <dbReference type="ARBA" id="ARBA00022989"/>
    </source>
</evidence>
<keyword evidence="5 11" id="KW-0472">Membrane</keyword>
<proteinExistence type="inferred from homology"/>
<gene>
    <name evidence="14" type="ORF">D7Z54_26870</name>
</gene>
<dbReference type="PROSITE" id="PS50111">
    <property type="entry name" value="CHEMOTAXIS_TRANSDUC_2"/>
    <property type="match status" value="1"/>
</dbReference>
<dbReference type="CDD" id="cd06225">
    <property type="entry name" value="HAMP"/>
    <property type="match status" value="1"/>
</dbReference>
<dbReference type="InterPro" id="IPR004089">
    <property type="entry name" value="MCPsignal_dom"/>
</dbReference>
<dbReference type="PANTHER" id="PTHR32089">
    <property type="entry name" value="METHYL-ACCEPTING CHEMOTAXIS PROTEIN MCPB"/>
    <property type="match status" value="1"/>
</dbReference>
<keyword evidence="4 11" id="KW-1133">Transmembrane helix</keyword>
<dbReference type="CDD" id="cd18774">
    <property type="entry name" value="PDC2_HK_sensor"/>
    <property type="match status" value="1"/>
</dbReference>
<dbReference type="Pfam" id="PF17200">
    <property type="entry name" value="sCache_2"/>
    <property type="match status" value="1"/>
</dbReference>
<dbReference type="EMBL" id="RBVX01000040">
    <property type="protein sequence ID" value="RSL30235.1"/>
    <property type="molecule type" value="Genomic_DNA"/>
</dbReference>
<keyword evidence="2" id="KW-1003">Cell membrane</keyword>
<evidence type="ECO:0000313" key="14">
    <source>
        <dbReference type="EMBL" id="RSL30235.1"/>
    </source>
</evidence>
<dbReference type="GO" id="GO:0006935">
    <property type="term" value="P:chemotaxis"/>
    <property type="evidence" value="ECO:0007669"/>
    <property type="project" value="InterPro"/>
</dbReference>
<dbReference type="OrthoDB" id="9810264at2"/>
<feature type="domain" description="HAMP" evidence="13">
    <location>
        <begin position="218"/>
        <end position="271"/>
    </location>
</feature>
<dbReference type="SMART" id="SM00283">
    <property type="entry name" value="MA"/>
    <property type="match status" value="1"/>
</dbReference>
<evidence type="ECO:0000256" key="7">
    <source>
        <dbReference type="ARBA" id="ARBA00029447"/>
    </source>
</evidence>
<feature type="coiled-coil region" evidence="9">
    <location>
        <begin position="326"/>
        <end position="388"/>
    </location>
</feature>
<dbReference type="PANTHER" id="PTHR32089:SF112">
    <property type="entry name" value="LYSOZYME-LIKE PROTEIN-RELATED"/>
    <property type="match status" value="1"/>
</dbReference>
<dbReference type="PROSITE" id="PS50885">
    <property type="entry name" value="HAMP"/>
    <property type="match status" value="1"/>
</dbReference>
<evidence type="ECO:0000256" key="9">
    <source>
        <dbReference type="SAM" id="Coils"/>
    </source>
</evidence>
<keyword evidence="9" id="KW-0175">Coiled coil</keyword>
<dbReference type="SUPFAM" id="SSF58104">
    <property type="entry name" value="Methyl-accepting chemotaxis protein (MCP) signaling domain"/>
    <property type="match status" value="1"/>
</dbReference>
<dbReference type="GO" id="GO:0004888">
    <property type="term" value="F:transmembrane signaling receptor activity"/>
    <property type="evidence" value="ECO:0007669"/>
    <property type="project" value="InterPro"/>
</dbReference>
<dbReference type="Pfam" id="PF00015">
    <property type="entry name" value="MCPsignal"/>
    <property type="match status" value="1"/>
</dbReference>
<dbReference type="Proteomes" id="UP000275076">
    <property type="component" value="Unassembled WGS sequence"/>
</dbReference>